<dbReference type="Pfam" id="PF01028">
    <property type="entry name" value="Topoisom_I"/>
    <property type="match status" value="1"/>
</dbReference>
<comment type="similarity">
    <text evidence="2">Belongs to the type IB topoisomerase family.</text>
</comment>
<keyword evidence="5" id="KW-0238">DNA-binding</keyword>
<dbReference type="SUPFAM" id="SSF56349">
    <property type="entry name" value="DNA breaking-rejoining enzymes"/>
    <property type="match status" value="1"/>
</dbReference>
<dbReference type="EMBL" id="RZGZ01000003">
    <property type="protein sequence ID" value="RUQ99266.1"/>
    <property type="molecule type" value="Genomic_DNA"/>
</dbReference>
<reference evidence="9 10" key="1">
    <citation type="submission" date="2018-12" db="EMBL/GenBank/DDBJ databases">
        <authorList>
            <person name="Li F."/>
        </authorList>
    </citation>
    <scope>NUCLEOTIDE SEQUENCE [LARGE SCALE GENOMIC DNA]</scope>
    <source>
        <strain evidence="9 10">EGI 6500705</strain>
    </source>
</reference>
<keyword evidence="6 9" id="KW-0413">Isomerase</keyword>
<sequence>MCARLAGVACFRSGRCRRACAAYGSGMVRLRRSVASGPGWTRRRSGKGFRYLDESGTTITDPEIRSRIVDLVIPPAWADVWISPYPNGHIQAVGTDEAGRRQYIYHEAWREKQDVAKFERCLDLAGLLPGVRPTVTRHLRGDPTSRETVLAAMFRLLDTAAPRIGGARYADENGSYGLSTLLGEHLLLSGDLVTLHFPGKSSQQWHSELTDGDLAEVLRSLRRRRGKGSRVFAWKNGRRWRVLTAEEANDYIRGLVGESFSAKDFRTLHGSSVAAQSLAVSGPDETMTGRKRAIVTAVKAASTTLGNTPAIARSSYIDPRVLTLYENGRVARPARGHAGEAALVDLLRPGAAEAIG</sequence>
<dbReference type="Proteomes" id="UP000274909">
    <property type="component" value="Unassembled WGS sequence"/>
</dbReference>
<keyword evidence="10" id="KW-1185">Reference proteome</keyword>
<evidence type="ECO:0000256" key="6">
    <source>
        <dbReference type="ARBA" id="ARBA00023235"/>
    </source>
</evidence>
<accession>A0A433JRI5</accession>
<evidence type="ECO:0000256" key="2">
    <source>
        <dbReference type="ARBA" id="ARBA00006645"/>
    </source>
</evidence>
<dbReference type="Pfam" id="PF21338">
    <property type="entry name" value="Top1B_N_bact"/>
    <property type="match status" value="1"/>
</dbReference>
<dbReference type="InterPro" id="IPR014711">
    <property type="entry name" value="TopoI_cat_a-hlx-sub_euk"/>
</dbReference>
<name>A0A433JRI5_9MICO</name>
<dbReference type="OrthoDB" id="9778962at2"/>
<dbReference type="InterPro" id="IPR011010">
    <property type="entry name" value="DNA_brk_join_enz"/>
</dbReference>
<evidence type="ECO:0000256" key="3">
    <source>
        <dbReference type="ARBA" id="ARBA00012891"/>
    </source>
</evidence>
<comment type="caution">
    <text evidence="9">The sequence shown here is derived from an EMBL/GenBank/DDBJ whole genome shotgun (WGS) entry which is preliminary data.</text>
</comment>
<dbReference type="GO" id="GO:0003677">
    <property type="term" value="F:DNA binding"/>
    <property type="evidence" value="ECO:0007669"/>
    <property type="project" value="UniProtKB-KW"/>
</dbReference>
<dbReference type="PRINTS" id="PR00416">
    <property type="entry name" value="EUTPISMRASEI"/>
</dbReference>
<keyword evidence="4" id="KW-0799">Topoisomerase</keyword>
<dbReference type="PROSITE" id="PS52038">
    <property type="entry name" value="TOPO_IB_2"/>
    <property type="match status" value="1"/>
</dbReference>
<comment type="catalytic activity">
    <reaction evidence="1">
        <text>ATP-independent breakage of single-stranded DNA, followed by passage and rejoining.</text>
        <dbReference type="EC" id="5.6.2.1"/>
    </reaction>
</comment>
<dbReference type="Gene3D" id="3.90.15.10">
    <property type="entry name" value="Topoisomerase I, Chain A, domain 3"/>
    <property type="match status" value="1"/>
</dbReference>
<dbReference type="InterPro" id="IPR049331">
    <property type="entry name" value="Top1B_N_bact"/>
</dbReference>
<dbReference type="InterPro" id="IPR035447">
    <property type="entry name" value="DNA_topo_I_N_sf"/>
</dbReference>
<protein>
    <recommendedName>
        <fullName evidence="3">DNA topoisomerase</fullName>
        <ecNumber evidence="3">5.6.2.1</ecNumber>
    </recommendedName>
</protein>
<proteinExistence type="inferred from homology"/>
<feature type="domain" description="DNA topoisomerase I catalytic core eukaryotic-type" evidence="7">
    <location>
        <begin position="108"/>
        <end position="313"/>
    </location>
</feature>
<evidence type="ECO:0000313" key="9">
    <source>
        <dbReference type="EMBL" id="RUQ99266.1"/>
    </source>
</evidence>
<evidence type="ECO:0000256" key="5">
    <source>
        <dbReference type="ARBA" id="ARBA00023125"/>
    </source>
</evidence>
<evidence type="ECO:0000313" key="10">
    <source>
        <dbReference type="Proteomes" id="UP000274909"/>
    </source>
</evidence>
<gene>
    <name evidence="9" type="ORF">ELQ94_13280</name>
</gene>
<dbReference type="GO" id="GO:0006265">
    <property type="term" value="P:DNA topological change"/>
    <property type="evidence" value="ECO:0007669"/>
    <property type="project" value="InterPro"/>
</dbReference>
<dbReference type="SUPFAM" id="SSF55869">
    <property type="entry name" value="DNA topoisomerase I domain"/>
    <property type="match status" value="1"/>
</dbReference>
<dbReference type="EC" id="5.6.2.1" evidence="3"/>
<organism evidence="9 10">
    <name type="scientific">Labedella endophytica</name>
    <dbReference type="NCBI Taxonomy" id="1523160"/>
    <lineage>
        <taxon>Bacteria</taxon>
        <taxon>Bacillati</taxon>
        <taxon>Actinomycetota</taxon>
        <taxon>Actinomycetes</taxon>
        <taxon>Micrococcales</taxon>
        <taxon>Microbacteriaceae</taxon>
        <taxon>Labedella</taxon>
    </lineage>
</organism>
<evidence type="ECO:0000259" key="8">
    <source>
        <dbReference type="Pfam" id="PF21338"/>
    </source>
</evidence>
<evidence type="ECO:0000259" key="7">
    <source>
        <dbReference type="Pfam" id="PF01028"/>
    </source>
</evidence>
<dbReference type="AlphaFoldDB" id="A0A433JRI5"/>
<dbReference type="Gene3D" id="1.10.132.120">
    <property type="match status" value="1"/>
</dbReference>
<evidence type="ECO:0000256" key="1">
    <source>
        <dbReference type="ARBA" id="ARBA00000213"/>
    </source>
</evidence>
<feature type="domain" description="DNA topoisomerase IB N-terminal" evidence="8">
    <location>
        <begin position="48"/>
        <end position="96"/>
    </location>
</feature>
<dbReference type="InterPro" id="IPR001631">
    <property type="entry name" value="TopoI"/>
</dbReference>
<dbReference type="InterPro" id="IPR013500">
    <property type="entry name" value="TopoI_cat_euk"/>
</dbReference>
<evidence type="ECO:0000256" key="4">
    <source>
        <dbReference type="ARBA" id="ARBA00023029"/>
    </source>
</evidence>
<dbReference type="GO" id="GO:0003917">
    <property type="term" value="F:DNA topoisomerase type I (single strand cut, ATP-independent) activity"/>
    <property type="evidence" value="ECO:0007669"/>
    <property type="project" value="UniProtKB-EC"/>
</dbReference>
<dbReference type="Gene3D" id="3.30.66.10">
    <property type="entry name" value="DNA topoisomerase I domain"/>
    <property type="match status" value="1"/>
</dbReference>